<reference evidence="9 10" key="1">
    <citation type="submission" date="2018-06" db="EMBL/GenBank/DDBJ databases">
        <title>Genomic Encyclopedia of Archaeal and Bacterial Type Strains, Phase II (KMG-II): from individual species to whole genera.</title>
        <authorList>
            <person name="Goeker M."/>
        </authorList>
    </citation>
    <scope>NUCLEOTIDE SEQUENCE [LARGE SCALE GENOMIC DNA]</scope>
    <source>
        <strain evidence="9 10">DSM 27372</strain>
    </source>
</reference>
<keyword evidence="5" id="KW-0564">Palmitate</keyword>
<dbReference type="EMBL" id="QKLU01000003">
    <property type="protein sequence ID" value="PYF75168.1"/>
    <property type="molecule type" value="Genomic_DNA"/>
</dbReference>
<accession>A0A318UJ83</accession>
<comment type="subcellular location">
    <subcellularLocation>
        <location evidence="1">Cell membrane</location>
        <topology evidence="1">Lipid-anchor</topology>
    </subcellularLocation>
</comment>
<dbReference type="RefSeq" id="WP_110830287.1">
    <property type="nucleotide sequence ID" value="NZ_QKLU01000003.1"/>
</dbReference>
<dbReference type="PANTHER" id="PTHR30429">
    <property type="entry name" value="D-METHIONINE-BINDING LIPOPROTEIN METQ"/>
    <property type="match status" value="1"/>
</dbReference>
<dbReference type="Proteomes" id="UP000248198">
    <property type="component" value="Unassembled WGS sequence"/>
</dbReference>
<evidence type="ECO:0000256" key="6">
    <source>
        <dbReference type="ARBA" id="ARBA00023288"/>
    </source>
</evidence>
<proteinExistence type="inferred from homology"/>
<dbReference type="AlphaFoldDB" id="A0A318UJ83"/>
<dbReference type="Gene3D" id="3.40.190.10">
    <property type="entry name" value="Periplasmic binding protein-like II"/>
    <property type="match status" value="2"/>
</dbReference>
<dbReference type="GO" id="GO:0015821">
    <property type="term" value="P:methionine transport"/>
    <property type="evidence" value="ECO:0007669"/>
    <property type="project" value="UniProtKB-ARBA"/>
</dbReference>
<evidence type="ECO:0000256" key="4">
    <source>
        <dbReference type="ARBA" id="ARBA00023136"/>
    </source>
</evidence>
<keyword evidence="6 7" id="KW-0449">Lipoprotein</keyword>
<dbReference type="NCBIfam" id="TIGR00363">
    <property type="entry name" value="MetQ/NlpA family lipoprotein"/>
    <property type="match status" value="1"/>
</dbReference>
<dbReference type="NCBIfam" id="NF008285">
    <property type="entry name" value="PRK11063.1"/>
    <property type="match status" value="1"/>
</dbReference>
<dbReference type="InterPro" id="IPR004872">
    <property type="entry name" value="Lipoprotein_NlpA"/>
</dbReference>
<evidence type="ECO:0000256" key="5">
    <source>
        <dbReference type="ARBA" id="ARBA00023139"/>
    </source>
</evidence>
<dbReference type="SUPFAM" id="SSF53850">
    <property type="entry name" value="Periplasmic binding protein-like II"/>
    <property type="match status" value="1"/>
</dbReference>
<dbReference type="PROSITE" id="PS51257">
    <property type="entry name" value="PROKAR_LIPOPROTEIN"/>
    <property type="match status" value="1"/>
</dbReference>
<dbReference type="CDD" id="cd13598">
    <property type="entry name" value="PBP2_lipoprotein_IlpA_like"/>
    <property type="match status" value="1"/>
</dbReference>
<dbReference type="PANTHER" id="PTHR30429:SF1">
    <property type="entry name" value="D-METHIONINE-BINDING LIPOPROTEIN METQ-RELATED"/>
    <property type="match status" value="1"/>
</dbReference>
<comment type="caution">
    <text evidence="9">The sequence shown here is derived from an EMBL/GenBank/DDBJ whole genome shotgun (WGS) entry which is preliminary data.</text>
</comment>
<evidence type="ECO:0000313" key="10">
    <source>
        <dbReference type="Proteomes" id="UP000248198"/>
    </source>
</evidence>
<gene>
    <name evidence="9" type="ORF">B0O44_103617</name>
</gene>
<dbReference type="FunFam" id="3.40.190.10:FF:000016">
    <property type="entry name" value="Lipoprotein"/>
    <property type="match status" value="1"/>
</dbReference>
<feature type="lipid moiety-binding region" description="S-diacylglycerol cysteine" evidence="8">
    <location>
        <position position="22"/>
    </location>
</feature>
<keyword evidence="2" id="KW-1003">Cell membrane</keyword>
<keyword evidence="4" id="KW-0472">Membrane</keyword>
<organism evidence="9 10">
    <name type="scientific">Pedobacter nutrimenti</name>
    <dbReference type="NCBI Taxonomy" id="1241337"/>
    <lineage>
        <taxon>Bacteria</taxon>
        <taxon>Pseudomonadati</taxon>
        <taxon>Bacteroidota</taxon>
        <taxon>Sphingobacteriia</taxon>
        <taxon>Sphingobacteriales</taxon>
        <taxon>Sphingobacteriaceae</taxon>
        <taxon>Pedobacter</taxon>
    </lineage>
</organism>
<sequence>MNKNFKIQFAFALIASALLLGCGNRGKKNDNPNAIKVGVESGPEYVVAEAAQKVAKEQYGLDVELVKFNDYVMPNEALNQGDIDANVFQNKPYLDVQAKQRGYKFAIVGNTFVYPLAGYSKKIKSISELKDGSTVIIPNDPTNLGRSLLLLQKAGLLKLKDGVGLLPTANDIAGNPKQLKILELEAPQLPRALDDKNVTIAIINNTFATPIGLIGPRDGLFIEEKESPYVNLIVTREDNKDTEKVKKFVKAYQSKEVAQAAEKEFKGSAIKGW</sequence>
<dbReference type="PIRSF" id="PIRSF002854">
    <property type="entry name" value="MetQ"/>
    <property type="match status" value="1"/>
</dbReference>
<name>A0A318UJ83_9SPHI</name>
<keyword evidence="3" id="KW-0732">Signal</keyword>
<dbReference type="GO" id="GO:0005886">
    <property type="term" value="C:plasma membrane"/>
    <property type="evidence" value="ECO:0007669"/>
    <property type="project" value="UniProtKB-SubCell"/>
</dbReference>
<evidence type="ECO:0000256" key="1">
    <source>
        <dbReference type="ARBA" id="ARBA00004193"/>
    </source>
</evidence>
<comment type="similarity">
    <text evidence="7">Belongs to the nlpA lipoprotein family.</text>
</comment>
<evidence type="ECO:0000256" key="3">
    <source>
        <dbReference type="ARBA" id="ARBA00022729"/>
    </source>
</evidence>
<evidence type="ECO:0000313" key="9">
    <source>
        <dbReference type="EMBL" id="PYF75168.1"/>
    </source>
</evidence>
<keyword evidence="10" id="KW-1185">Reference proteome</keyword>
<evidence type="ECO:0000256" key="8">
    <source>
        <dbReference type="PIRSR" id="PIRSR002854-1"/>
    </source>
</evidence>
<evidence type="ECO:0000256" key="2">
    <source>
        <dbReference type="ARBA" id="ARBA00022475"/>
    </source>
</evidence>
<dbReference type="Pfam" id="PF03180">
    <property type="entry name" value="Lipoprotein_9"/>
    <property type="match status" value="1"/>
</dbReference>
<dbReference type="OrthoDB" id="9812878at2"/>
<protein>
    <recommendedName>
        <fullName evidence="7">Lipoprotein</fullName>
    </recommendedName>
</protein>
<evidence type="ECO:0000256" key="7">
    <source>
        <dbReference type="PIRNR" id="PIRNR002854"/>
    </source>
</evidence>